<sequence length="75" mass="8507">MKFTSDKSLVSNISQLVPKLLKAHSYGLYELAQECSQQLHSPICEIMPSLGSSLHNMITCGELHYDRQHNRMFIG</sequence>
<dbReference type="EMBL" id="QXHD01000004">
    <property type="protein sequence ID" value="NEZ59480.1"/>
    <property type="molecule type" value="Genomic_DNA"/>
</dbReference>
<evidence type="ECO:0000313" key="1">
    <source>
        <dbReference type="EMBL" id="NEZ59480.1"/>
    </source>
</evidence>
<keyword evidence="2" id="KW-1185">Reference proteome</keyword>
<dbReference type="Proteomes" id="UP000481033">
    <property type="component" value="Unassembled WGS sequence"/>
</dbReference>
<reference evidence="1 2" key="1">
    <citation type="journal article" date="2020" name="Microb. Ecol.">
        <title>Ecogenomics of the Marine Benthic Filamentous Cyanobacterium Adonisia.</title>
        <authorList>
            <person name="Walter J.M."/>
            <person name="Coutinho F.H."/>
            <person name="Leomil L."/>
            <person name="Hargreaves P.I."/>
            <person name="Campeao M.E."/>
            <person name="Vieira V.V."/>
            <person name="Silva B.S."/>
            <person name="Fistarol G.O."/>
            <person name="Salomon P.S."/>
            <person name="Sawabe T."/>
            <person name="Mino S."/>
            <person name="Hosokawa M."/>
            <person name="Miyashita H."/>
            <person name="Maruyama F."/>
            <person name="van Verk M.C."/>
            <person name="Dutilh B.E."/>
            <person name="Thompson C.C."/>
            <person name="Thompson F.L."/>
        </authorList>
    </citation>
    <scope>NUCLEOTIDE SEQUENCE [LARGE SCALE GENOMIC DNA]</scope>
    <source>
        <strain evidence="1 2">CCMR0081</strain>
    </source>
</reference>
<dbReference type="AlphaFoldDB" id="A0A6M0RUC2"/>
<name>A0A6M0RUC2_9CYAN</name>
<proteinExistence type="predicted"/>
<organism evidence="1 2">
    <name type="scientific">Adonisia turfae CCMR0081</name>
    <dbReference type="NCBI Taxonomy" id="2292702"/>
    <lineage>
        <taxon>Bacteria</taxon>
        <taxon>Bacillati</taxon>
        <taxon>Cyanobacteriota</taxon>
        <taxon>Adonisia</taxon>
        <taxon>Adonisia turfae</taxon>
    </lineage>
</organism>
<protein>
    <submittedName>
        <fullName evidence="1">Uncharacterized protein</fullName>
    </submittedName>
</protein>
<gene>
    <name evidence="1" type="ORF">DXZ20_28315</name>
</gene>
<evidence type="ECO:0000313" key="2">
    <source>
        <dbReference type="Proteomes" id="UP000481033"/>
    </source>
</evidence>
<accession>A0A6M0RUC2</accession>
<comment type="caution">
    <text evidence="1">The sequence shown here is derived from an EMBL/GenBank/DDBJ whole genome shotgun (WGS) entry which is preliminary data.</text>
</comment>
<dbReference type="RefSeq" id="WP_163659458.1">
    <property type="nucleotide sequence ID" value="NZ_QXHD01000004.1"/>
</dbReference>